<dbReference type="Pfam" id="PF00580">
    <property type="entry name" value="UvrD-helicase"/>
    <property type="match status" value="1"/>
</dbReference>
<dbReference type="GO" id="GO:0033202">
    <property type="term" value="C:DNA helicase complex"/>
    <property type="evidence" value="ECO:0007669"/>
    <property type="project" value="TreeGrafter"/>
</dbReference>
<dbReference type="OrthoDB" id="9810135at2"/>
<dbReference type="GO" id="GO:0004527">
    <property type="term" value="F:exonuclease activity"/>
    <property type="evidence" value="ECO:0007669"/>
    <property type="project" value="UniProtKB-KW"/>
</dbReference>
<dbReference type="InterPro" id="IPR038726">
    <property type="entry name" value="PDDEXK_AddAB-type"/>
</dbReference>
<evidence type="ECO:0000256" key="1">
    <source>
        <dbReference type="ARBA" id="ARBA00022722"/>
    </source>
</evidence>
<dbReference type="Pfam" id="PF12705">
    <property type="entry name" value="PDDEXK_1"/>
    <property type="match status" value="1"/>
</dbReference>
<keyword evidence="18" id="KW-1185">Reference proteome</keyword>
<dbReference type="PROSITE" id="PS51198">
    <property type="entry name" value="UVRD_HELICASE_ATP_BIND"/>
    <property type="match status" value="1"/>
</dbReference>
<keyword evidence="9" id="KW-0234">DNA repair</keyword>
<dbReference type="InterPro" id="IPR000212">
    <property type="entry name" value="DNA_helicase_UvrD/REP"/>
</dbReference>
<dbReference type="EC" id="5.6.2.4" evidence="12"/>
<dbReference type="Gene3D" id="1.10.486.10">
    <property type="entry name" value="PCRA, domain 4"/>
    <property type="match status" value="1"/>
</dbReference>
<dbReference type="PANTHER" id="PTHR11070">
    <property type="entry name" value="UVRD / RECB / PCRA DNA HELICASE FAMILY MEMBER"/>
    <property type="match status" value="1"/>
</dbReference>
<comment type="catalytic activity">
    <reaction evidence="11">
        <text>Couples ATP hydrolysis with the unwinding of duplex DNA by translocating in the 3'-5' direction.</text>
        <dbReference type="EC" id="5.6.2.4"/>
    </reaction>
</comment>
<name>A0A0B0I7J7_9BACI</name>
<evidence type="ECO:0000256" key="13">
    <source>
        <dbReference type="ARBA" id="ARBA00048988"/>
    </source>
</evidence>
<dbReference type="Proteomes" id="UP000030832">
    <property type="component" value="Unassembled WGS sequence"/>
</dbReference>
<evidence type="ECO:0000313" key="17">
    <source>
        <dbReference type="EMBL" id="KHF38398.1"/>
    </source>
</evidence>
<keyword evidence="4 14" id="KW-0378">Hydrolase</keyword>
<evidence type="ECO:0000259" key="16">
    <source>
        <dbReference type="PROSITE" id="PS51217"/>
    </source>
</evidence>
<feature type="binding site" evidence="14">
    <location>
        <begin position="22"/>
        <end position="29"/>
    </location>
    <ligand>
        <name>ATP</name>
        <dbReference type="ChEBI" id="CHEBI:30616"/>
    </ligand>
</feature>
<keyword evidence="6" id="KW-0269">Exonuclease</keyword>
<evidence type="ECO:0000256" key="3">
    <source>
        <dbReference type="ARBA" id="ARBA00022763"/>
    </source>
</evidence>
<dbReference type="eggNOG" id="COG1074">
    <property type="taxonomic scope" value="Bacteria"/>
</dbReference>
<dbReference type="GO" id="GO:0043138">
    <property type="term" value="F:3'-5' DNA helicase activity"/>
    <property type="evidence" value="ECO:0007669"/>
    <property type="project" value="UniProtKB-EC"/>
</dbReference>
<dbReference type="CDD" id="cd17932">
    <property type="entry name" value="DEXQc_UvrD"/>
    <property type="match status" value="1"/>
</dbReference>
<dbReference type="GO" id="GO:0000725">
    <property type="term" value="P:recombinational repair"/>
    <property type="evidence" value="ECO:0007669"/>
    <property type="project" value="TreeGrafter"/>
</dbReference>
<dbReference type="InterPro" id="IPR027417">
    <property type="entry name" value="P-loop_NTPase"/>
</dbReference>
<dbReference type="GO" id="GO:0003677">
    <property type="term" value="F:DNA binding"/>
    <property type="evidence" value="ECO:0007669"/>
    <property type="project" value="UniProtKB-KW"/>
</dbReference>
<dbReference type="GO" id="GO:0005524">
    <property type="term" value="F:ATP binding"/>
    <property type="evidence" value="ECO:0007669"/>
    <property type="project" value="UniProtKB-UniRule"/>
</dbReference>
<evidence type="ECO:0000256" key="5">
    <source>
        <dbReference type="ARBA" id="ARBA00022806"/>
    </source>
</evidence>
<evidence type="ECO:0000256" key="11">
    <source>
        <dbReference type="ARBA" id="ARBA00034617"/>
    </source>
</evidence>
<dbReference type="InterPro" id="IPR011335">
    <property type="entry name" value="Restrct_endonuc-II-like"/>
</dbReference>
<dbReference type="PROSITE" id="PS51217">
    <property type="entry name" value="UVRD_HELICASE_CTER"/>
    <property type="match status" value="1"/>
</dbReference>
<feature type="domain" description="UvrD-like helicase ATP-binding" evidence="15">
    <location>
        <begin position="1"/>
        <end position="442"/>
    </location>
</feature>
<evidence type="ECO:0000259" key="15">
    <source>
        <dbReference type="PROSITE" id="PS51198"/>
    </source>
</evidence>
<dbReference type="InterPro" id="IPR014016">
    <property type="entry name" value="UvrD-like_ATP-bd"/>
</dbReference>
<keyword evidence="5 14" id="KW-0347">Helicase</keyword>
<dbReference type="PANTHER" id="PTHR11070:SF48">
    <property type="entry name" value="ATP-DEPENDENT HELICASE_NUCLEASE SUBUNIT A"/>
    <property type="match status" value="1"/>
</dbReference>
<evidence type="ECO:0000256" key="9">
    <source>
        <dbReference type="ARBA" id="ARBA00023204"/>
    </source>
</evidence>
<dbReference type="InterPro" id="IPR011604">
    <property type="entry name" value="PDDEXK-like_dom_sf"/>
</dbReference>
<dbReference type="STRING" id="333138.LQ50_21620"/>
<reference evidence="17 18" key="1">
    <citation type="submission" date="2014-09" db="EMBL/GenBank/DDBJ databases">
        <title>Genome sequencing and annotation of Bacillus Okhensis strain Kh10-101T.</title>
        <authorList>
            <person name="Prakash J.S."/>
        </authorList>
    </citation>
    <scope>NUCLEOTIDE SEQUENCE [LARGE SCALE GENOMIC DNA]</scope>
    <source>
        <strain evidence="18">Kh10-101T</strain>
    </source>
</reference>
<dbReference type="SUPFAM" id="SSF52540">
    <property type="entry name" value="P-loop containing nucleoside triphosphate hydrolases"/>
    <property type="match status" value="1"/>
</dbReference>
<comment type="caution">
    <text evidence="17">The sequence shown here is derived from an EMBL/GenBank/DDBJ whole genome shotgun (WGS) entry which is preliminary data.</text>
</comment>
<dbReference type="GO" id="GO:0005829">
    <property type="term" value="C:cytosol"/>
    <property type="evidence" value="ECO:0007669"/>
    <property type="project" value="TreeGrafter"/>
</dbReference>
<dbReference type="InterPro" id="IPR014017">
    <property type="entry name" value="DNA_helicase_UvrD-like_C"/>
</dbReference>
<sequence>MQFNDAQLQAITSEKAMILVSAGAGSGKTRVLTERFIHLCELNLKDPTNPVGATVEELVAITFTEKAAREMKDRIRKRLVEKETEAQDEDEKGYWLKQKEAMERANISTFHSFCQRLLSQHAMAADLVPHSRVIDDIEARSRKRMILTKMFEERSFHETAWSLLEMMSKSQLFETIEQIHNDIREFVVGENAVDSLNLEEMLETQKIAKQQEQVNAVHTLHANAKRCIQAFPPVGDLTKAQRGHIEKITEGFDSLPDPDDPNEYMAAMSRIMPSRSDKRWNEKAPTLYELYTEHWKPLKDSWSEVGGNVSTNDDTKDLLSRFFILLKEFSKRYNHEKKIAGVLDFSDLQQKAVALLTNKSIQEACQRQFRHMMIDEFQDTNKLQLEMLEQINPPFQFIVGDQKQSIYRFRGANVSLMNEREELAASSIDGEVILMNENYRTTAPVIEAVNELFSSAMVQKRTEPYETVYAPLRANRPGESAEEKRVELMTLENQEEIEESTYDVLANRIVEMVETKLPKVYNGEQWRNPYFGDIAILIPARSHLLALERSLMDKGIPYVVSGGVGFYERQEILDYTTLLRWLNRPFEELHLLAVLRSPICGLSINDFLLLKQQLEEPEALFELVYDESHLAFEQLPMTIQKACNDVRQWLSKWTPFRTEQSLDKTLHAIFQETGLKTTLMLQKNGLQKVRNVEKLIQTILDSRQSSLELMLDELDDRIELSEKEGESEVERVDGDVVQIMTVHASKGLEFPIVCLPQLERAIKGDKGSIRFHPELGIVMNLEEEATEIDGEKSIYQTPGFPLVKEKATAEAREEAKRLFYVAMTRARDYLFMIGEESNASHTWLALTETAIDTTNLADKILRVDESTNQASLSRQLEPYTIPMLMKNDNIPLTLSVSEIMLFMKDPVAYFNRYVIGMPDTSLVIDNDIETTNTSRGIDSSTLGTLVHRACELRDNGLTNEEAIREAIREEEEQGRDLLLYEREMLGLMKSYTDEIKKDLGESVETEWSFVTMIEDVEIIGEIDKVTTKDGKCHLIDFKTNKIVQSGRELLDLYWPQLYLYKIAYEQEANEVIETMSLFVFRDRETPLHTISVEREADEAVRNSIRTIQNLRFKKATKAEYEALLK</sequence>
<dbReference type="SUPFAM" id="SSF52980">
    <property type="entry name" value="Restriction endonuclease-like"/>
    <property type="match status" value="1"/>
</dbReference>
<accession>A0A0B0I7J7</accession>
<proteinExistence type="predicted"/>
<dbReference type="Pfam" id="PF13361">
    <property type="entry name" value="UvrD_C"/>
    <property type="match status" value="1"/>
</dbReference>
<evidence type="ECO:0000256" key="8">
    <source>
        <dbReference type="ARBA" id="ARBA00023125"/>
    </source>
</evidence>
<dbReference type="RefSeq" id="WP_034632838.1">
    <property type="nucleotide sequence ID" value="NZ_JRJU01000041.1"/>
</dbReference>
<feature type="domain" description="UvrD-like helicase C-terminal" evidence="16">
    <location>
        <begin position="455"/>
        <end position="747"/>
    </location>
</feature>
<evidence type="ECO:0000313" key="18">
    <source>
        <dbReference type="Proteomes" id="UP000030832"/>
    </source>
</evidence>
<evidence type="ECO:0000256" key="2">
    <source>
        <dbReference type="ARBA" id="ARBA00022741"/>
    </source>
</evidence>
<protein>
    <recommendedName>
        <fullName evidence="12">DNA 3'-5' helicase</fullName>
        <ecNumber evidence="12">5.6.2.4</ecNumber>
    </recommendedName>
</protein>
<keyword evidence="10" id="KW-0413">Isomerase</keyword>
<organism evidence="17 18">
    <name type="scientific">Halalkalibacter okhensis</name>
    <dbReference type="NCBI Taxonomy" id="333138"/>
    <lineage>
        <taxon>Bacteria</taxon>
        <taxon>Bacillati</taxon>
        <taxon>Bacillota</taxon>
        <taxon>Bacilli</taxon>
        <taxon>Bacillales</taxon>
        <taxon>Bacillaceae</taxon>
        <taxon>Halalkalibacter</taxon>
    </lineage>
</organism>
<keyword evidence="3" id="KW-0227">DNA damage</keyword>
<dbReference type="AlphaFoldDB" id="A0A0B0I7J7"/>
<gene>
    <name evidence="17" type="ORF">LQ50_21620</name>
</gene>
<keyword evidence="1" id="KW-0540">Nuclease</keyword>
<dbReference type="Gene3D" id="3.90.320.10">
    <property type="match status" value="1"/>
</dbReference>
<evidence type="ECO:0000256" key="14">
    <source>
        <dbReference type="PROSITE-ProRule" id="PRU00560"/>
    </source>
</evidence>
<evidence type="ECO:0000256" key="7">
    <source>
        <dbReference type="ARBA" id="ARBA00022840"/>
    </source>
</evidence>
<keyword evidence="7 14" id="KW-0067">ATP-binding</keyword>
<evidence type="ECO:0000256" key="4">
    <source>
        <dbReference type="ARBA" id="ARBA00022801"/>
    </source>
</evidence>
<keyword evidence="8" id="KW-0238">DNA-binding</keyword>
<comment type="catalytic activity">
    <reaction evidence="13">
        <text>ATP + H2O = ADP + phosphate + H(+)</text>
        <dbReference type="Rhea" id="RHEA:13065"/>
        <dbReference type="ChEBI" id="CHEBI:15377"/>
        <dbReference type="ChEBI" id="CHEBI:15378"/>
        <dbReference type="ChEBI" id="CHEBI:30616"/>
        <dbReference type="ChEBI" id="CHEBI:43474"/>
        <dbReference type="ChEBI" id="CHEBI:456216"/>
        <dbReference type="EC" id="5.6.2.4"/>
    </reaction>
</comment>
<keyword evidence="2 14" id="KW-0547">Nucleotide-binding</keyword>
<evidence type="ECO:0000256" key="6">
    <source>
        <dbReference type="ARBA" id="ARBA00022839"/>
    </source>
</evidence>
<evidence type="ECO:0000256" key="10">
    <source>
        <dbReference type="ARBA" id="ARBA00023235"/>
    </source>
</evidence>
<dbReference type="EMBL" id="JRJU01000041">
    <property type="protein sequence ID" value="KHF38398.1"/>
    <property type="molecule type" value="Genomic_DNA"/>
</dbReference>
<dbReference type="Gene3D" id="3.40.50.300">
    <property type="entry name" value="P-loop containing nucleotide triphosphate hydrolases"/>
    <property type="match status" value="4"/>
</dbReference>
<evidence type="ECO:0000256" key="12">
    <source>
        <dbReference type="ARBA" id="ARBA00034808"/>
    </source>
</evidence>